<feature type="chain" id="PRO_5043871269" evidence="1">
    <location>
        <begin position="22"/>
        <end position="189"/>
    </location>
</feature>
<accession>A0AAT9JZD6</accession>
<evidence type="ECO:0000256" key="1">
    <source>
        <dbReference type="SAM" id="SignalP"/>
    </source>
</evidence>
<feature type="signal peptide" evidence="1">
    <location>
        <begin position="1"/>
        <end position="21"/>
    </location>
</feature>
<sequence length="189" mass="20475">MTVVARRVVMRSLFLSALLTAATVTAGALPATAQSIFNRDAFFNRVTPELSPWASPQVLLERLPRNWQGNFTYEGATQAQNYPTGLQVTGYSISGRVLSFAGLLNWGGDRQSEVFGYIDSQTGQIEFYERQNVGPTAESGAGGSFIGFLALPDEQRIPGQALFYWVPNSIIQPTGILAIKPATGTGINR</sequence>
<proteinExistence type="predicted"/>
<name>A0AAT9JZD6_SYNEL</name>
<gene>
    <name evidence="2" type="ORF">EKO22_12315</name>
</gene>
<dbReference type="AlphaFoldDB" id="A0AAT9JZD6"/>
<protein>
    <submittedName>
        <fullName evidence="2">Uncharacterized protein</fullName>
    </submittedName>
</protein>
<dbReference type="EMBL" id="CP034671">
    <property type="protein sequence ID" value="QFZ92990.2"/>
    <property type="molecule type" value="Genomic_DNA"/>
</dbReference>
<reference evidence="2" key="1">
    <citation type="submission" date="2024-01" db="EMBL/GenBank/DDBJ databases">
        <title>Synechococcus elongatus PCC 11802, a close yet different native of Synechococcus elongatus PCC 11801.</title>
        <authorList>
            <person name="Jaiswal D."/>
            <person name="Sengupta A."/>
            <person name="Sengupta S."/>
            <person name="Pakrasi H.B."/>
            <person name="Wangikar P."/>
        </authorList>
    </citation>
    <scope>NUCLEOTIDE SEQUENCE</scope>
    <source>
        <strain evidence="2">PCC 11802</strain>
    </source>
</reference>
<organism evidence="2">
    <name type="scientific">Synechococcus elongatus PCC 11802</name>
    <dbReference type="NCBI Taxonomy" id="2283154"/>
    <lineage>
        <taxon>Bacteria</taxon>
        <taxon>Bacillati</taxon>
        <taxon>Cyanobacteriota</taxon>
        <taxon>Cyanophyceae</taxon>
        <taxon>Synechococcales</taxon>
        <taxon>Synechococcaceae</taxon>
        <taxon>Synechococcus</taxon>
    </lineage>
</organism>
<evidence type="ECO:0000313" key="2">
    <source>
        <dbReference type="EMBL" id="QFZ92990.2"/>
    </source>
</evidence>
<keyword evidence="1" id="KW-0732">Signal</keyword>